<evidence type="ECO:0008006" key="3">
    <source>
        <dbReference type="Google" id="ProtNLM"/>
    </source>
</evidence>
<evidence type="ECO:0000313" key="2">
    <source>
        <dbReference type="Proteomes" id="UP001148313"/>
    </source>
</evidence>
<reference evidence="1" key="1">
    <citation type="submission" date="2022-11" db="EMBL/GenBank/DDBJ databases">
        <title>Hoeflea poritis sp. nov., isolated from scleractinian coral Porites lutea.</title>
        <authorList>
            <person name="Zhang G."/>
            <person name="Wei Q."/>
            <person name="Cai L."/>
        </authorList>
    </citation>
    <scope>NUCLEOTIDE SEQUENCE</scope>
    <source>
        <strain evidence="1">E7-10</strain>
    </source>
</reference>
<keyword evidence="2" id="KW-1185">Reference proteome</keyword>
<dbReference type="InterPro" id="IPR043519">
    <property type="entry name" value="NT_sf"/>
</dbReference>
<evidence type="ECO:0000313" key="1">
    <source>
        <dbReference type="EMBL" id="MDA4847090.1"/>
    </source>
</evidence>
<comment type="caution">
    <text evidence="1">The sequence shown here is derived from an EMBL/GenBank/DDBJ whole genome shotgun (WGS) entry which is preliminary data.</text>
</comment>
<organism evidence="1 2">
    <name type="scientific">Hoeflea poritis</name>
    <dbReference type="NCBI Taxonomy" id="2993659"/>
    <lineage>
        <taxon>Bacteria</taxon>
        <taxon>Pseudomonadati</taxon>
        <taxon>Pseudomonadota</taxon>
        <taxon>Alphaproteobacteria</taxon>
        <taxon>Hyphomicrobiales</taxon>
        <taxon>Rhizobiaceae</taxon>
        <taxon>Hoeflea</taxon>
    </lineage>
</organism>
<name>A0ABT4VQV6_9HYPH</name>
<proteinExistence type="predicted"/>
<protein>
    <recommendedName>
        <fullName evidence="3">Amino acid transporter</fullName>
    </recommendedName>
</protein>
<dbReference type="RefSeq" id="WP_271090901.1">
    <property type="nucleotide sequence ID" value="NZ_JAPJZH010000011.1"/>
</dbReference>
<dbReference type="Gene3D" id="3.30.460.40">
    <property type="match status" value="1"/>
</dbReference>
<sequence length="155" mass="17374">MQAGVFEDTLRNIARAAPAGRNDWWIVGSGALMLCGIDVGTIRDVDVMASRETARGFLANWNVPAPPPQPDPFFRSNPFAQIRRPDLLPIDLLGDLHLFEEGRWNPVTFSSRIPAEIGQVQVFVPSLEEQRSLLLRFGRPKDLVRAEQVETALKR</sequence>
<gene>
    <name evidence="1" type="ORF">OOZ53_17150</name>
</gene>
<dbReference type="EMBL" id="JAPJZH010000011">
    <property type="protein sequence ID" value="MDA4847090.1"/>
    <property type="molecule type" value="Genomic_DNA"/>
</dbReference>
<dbReference type="SUPFAM" id="SSF81301">
    <property type="entry name" value="Nucleotidyltransferase"/>
    <property type="match status" value="1"/>
</dbReference>
<accession>A0ABT4VQV6</accession>
<dbReference type="Proteomes" id="UP001148313">
    <property type="component" value="Unassembled WGS sequence"/>
</dbReference>